<proteinExistence type="predicted"/>
<protein>
    <submittedName>
        <fullName evidence="2">Hypothetical_protein</fullName>
    </submittedName>
</protein>
<evidence type="ECO:0000313" key="3">
    <source>
        <dbReference type="Proteomes" id="UP001642409"/>
    </source>
</evidence>
<evidence type="ECO:0000313" key="2">
    <source>
        <dbReference type="EMBL" id="CAL6066095.1"/>
    </source>
</evidence>
<dbReference type="AlphaFoldDB" id="A0AA86PRM9"/>
<sequence length="189" mass="22635">MLDRQIMDCLSQLLQIQSCPIKVSFYVLMLPDHLYSCLIRKVSYLLETPENNIFELFQIMVLNHFIYSTPKHIITNRNYNLVVNTPRTQSQESIQFQNMFAQCLQKVLHIQESDNKQLSQIVLSYLEQNSSKQFWKQMHEQNKVILQKLINNMKDKKASEIAEQFMEMTKNRNYFKRNVLMYIVNMKTK</sequence>
<gene>
    <name evidence="1" type="ORF">HINF_LOCUS29843</name>
    <name evidence="2" type="ORF">HINF_LOCUS52157</name>
</gene>
<dbReference type="EMBL" id="CAXDID020000258">
    <property type="protein sequence ID" value="CAL6066095.1"/>
    <property type="molecule type" value="Genomic_DNA"/>
</dbReference>
<dbReference type="EMBL" id="CATOUU010000698">
    <property type="protein sequence ID" value="CAI9942198.1"/>
    <property type="molecule type" value="Genomic_DNA"/>
</dbReference>
<evidence type="ECO:0000313" key="1">
    <source>
        <dbReference type="EMBL" id="CAI9942198.1"/>
    </source>
</evidence>
<reference evidence="2 3" key="2">
    <citation type="submission" date="2024-07" db="EMBL/GenBank/DDBJ databases">
        <authorList>
            <person name="Akdeniz Z."/>
        </authorList>
    </citation>
    <scope>NUCLEOTIDE SEQUENCE [LARGE SCALE GENOMIC DNA]</scope>
</reference>
<organism evidence="1">
    <name type="scientific">Hexamita inflata</name>
    <dbReference type="NCBI Taxonomy" id="28002"/>
    <lineage>
        <taxon>Eukaryota</taxon>
        <taxon>Metamonada</taxon>
        <taxon>Diplomonadida</taxon>
        <taxon>Hexamitidae</taxon>
        <taxon>Hexamitinae</taxon>
        <taxon>Hexamita</taxon>
    </lineage>
</organism>
<comment type="caution">
    <text evidence="1">The sequence shown here is derived from an EMBL/GenBank/DDBJ whole genome shotgun (WGS) entry which is preliminary data.</text>
</comment>
<reference evidence="1" key="1">
    <citation type="submission" date="2023-06" db="EMBL/GenBank/DDBJ databases">
        <authorList>
            <person name="Kurt Z."/>
        </authorList>
    </citation>
    <scope>NUCLEOTIDE SEQUENCE</scope>
</reference>
<name>A0AA86PRM9_9EUKA</name>
<keyword evidence="3" id="KW-1185">Reference proteome</keyword>
<accession>A0AA86PRM9</accession>
<dbReference type="Proteomes" id="UP001642409">
    <property type="component" value="Unassembled WGS sequence"/>
</dbReference>